<dbReference type="PROSITE" id="PS50244">
    <property type="entry name" value="S5A_REDUCTASE"/>
    <property type="match status" value="1"/>
</dbReference>
<evidence type="ECO:0000256" key="5">
    <source>
        <dbReference type="SAM" id="Phobius"/>
    </source>
</evidence>
<evidence type="ECO:0000313" key="7">
    <source>
        <dbReference type="Proteomes" id="UP000256769"/>
    </source>
</evidence>
<dbReference type="GO" id="GO:0008168">
    <property type="term" value="F:methyltransferase activity"/>
    <property type="evidence" value="ECO:0007669"/>
    <property type="project" value="UniProtKB-KW"/>
</dbReference>
<protein>
    <submittedName>
        <fullName evidence="6">Isoprenylcysteine carboxylmethyltransferase family protein</fullName>
    </submittedName>
</protein>
<feature type="transmembrane region" description="Helical" evidence="5">
    <location>
        <begin position="147"/>
        <end position="173"/>
    </location>
</feature>
<dbReference type="GO" id="GO:0032259">
    <property type="term" value="P:methylation"/>
    <property type="evidence" value="ECO:0007669"/>
    <property type="project" value="UniProtKB-KW"/>
</dbReference>
<evidence type="ECO:0000256" key="4">
    <source>
        <dbReference type="ARBA" id="ARBA00023136"/>
    </source>
</evidence>
<evidence type="ECO:0000256" key="3">
    <source>
        <dbReference type="ARBA" id="ARBA00022989"/>
    </source>
</evidence>
<dbReference type="Proteomes" id="UP000256769">
    <property type="component" value="Unassembled WGS sequence"/>
</dbReference>
<dbReference type="GO" id="GO:0012505">
    <property type="term" value="C:endomembrane system"/>
    <property type="evidence" value="ECO:0007669"/>
    <property type="project" value="UniProtKB-SubCell"/>
</dbReference>
<dbReference type="EMBL" id="QNUE01000007">
    <property type="protein sequence ID" value="REC66897.1"/>
    <property type="molecule type" value="Genomic_DNA"/>
</dbReference>
<proteinExistence type="predicted"/>
<comment type="subcellular location">
    <subcellularLocation>
        <location evidence="1">Endomembrane system</location>
        <topology evidence="1">Multi-pass membrane protein</topology>
    </subcellularLocation>
</comment>
<keyword evidence="6" id="KW-0489">Methyltransferase</keyword>
<keyword evidence="7" id="KW-1185">Reference proteome</keyword>
<feature type="transmembrane region" description="Helical" evidence="5">
    <location>
        <begin position="57"/>
        <end position="78"/>
    </location>
</feature>
<keyword evidence="3 5" id="KW-1133">Transmembrane helix</keyword>
<evidence type="ECO:0000313" key="6">
    <source>
        <dbReference type="EMBL" id="REC66897.1"/>
    </source>
</evidence>
<name>A0A3D9CMG1_9FLAO</name>
<gene>
    <name evidence="6" type="ORF">DRF59_11380</name>
</gene>
<feature type="transmembrane region" description="Helical" evidence="5">
    <location>
        <begin position="90"/>
        <end position="113"/>
    </location>
</feature>
<keyword evidence="6" id="KW-0808">Transferase</keyword>
<dbReference type="InterPro" id="IPR007318">
    <property type="entry name" value="Phopholipid_MeTrfase"/>
</dbReference>
<accession>A0A3D9CMG1</accession>
<comment type="caution">
    <text evidence="6">The sequence shown here is derived from an EMBL/GenBank/DDBJ whole genome shotgun (WGS) entry which is preliminary data.</text>
</comment>
<dbReference type="Pfam" id="PF04191">
    <property type="entry name" value="PEMT"/>
    <property type="match status" value="1"/>
</dbReference>
<dbReference type="Gene3D" id="1.20.120.1630">
    <property type="match status" value="1"/>
</dbReference>
<sequence>MKFVKTYTMTDFIRFFIPFYFIFFFGVSFLGISILVARRIGKNPDVLPKDDSAYGLIGLYFKITIFSLFIYALFILIFPDAVFSIFQIRFLNIALLKYLGISLMVIAFIWVFIAQIQMKNSWRIGIDDELKTPLITHGLFRFSRNPVFLGMTMSLTGFFFTFPTMIAFLFLITGSILMQIQIRLEEAYLLVQHGSAYSVYKKSVGRMLGFIKT</sequence>
<feature type="transmembrane region" description="Helical" evidence="5">
    <location>
        <begin position="12"/>
        <end position="37"/>
    </location>
</feature>
<keyword evidence="4 5" id="KW-0472">Membrane</keyword>
<keyword evidence="2 5" id="KW-0812">Transmembrane</keyword>
<dbReference type="OrthoDB" id="9782395at2"/>
<evidence type="ECO:0000256" key="1">
    <source>
        <dbReference type="ARBA" id="ARBA00004127"/>
    </source>
</evidence>
<dbReference type="AlphaFoldDB" id="A0A3D9CMG1"/>
<dbReference type="PANTHER" id="PTHR12714">
    <property type="entry name" value="PROTEIN-S ISOPRENYLCYSTEINE O-METHYLTRANSFERASE"/>
    <property type="match status" value="1"/>
</dbReference>
<reference evidence="6 7" key="1">
    <citation type="journal article" date="2007" name="Int. J. Syst. Evol. Microbiol.">
        <title>Chryseobacterium flavum sp. nov., isolated from polluted soil.</title>
        <authorList>
            <person name="Zhou Y."/>
            <person name="Dong J."/>
            <person name="Wang X."/>
            <person name="Huang X."/>
            <person name="Zhang K.Y."/>
            <person name="Zhang Y.Q."/>
            <person name="Guo Y.F."/>
            <person name="Lai R."/>
            <person name="Li W.J."/>
        </authorList>
    </citation>
    <scope>NUCLEOTIDE SEQUENCE [LARGE SCALE GENOMIC DNA]</scope>
    <source>
        <strain evidence="6 7">KCTC 12877</strain>
    </source>
</reference>
<organism evidence="6 7">
    <name type="scientific">Chryseobacterium flavum</name>
    <dbReference type="NCBI Taxonomy" id="415851"/>
    <lineage>
        <taxon>Bacteria</taxon>
        <taxon>Pseudomonadati</taxon>
        <taxon>Bacteroidota</taxon>
        <taxon>Flavobacteriia</taxon>
        <taxon>Flavobacteriales</taxon>
        <taxon>Weeksellaceae</taxon>
        <taxon>Chryseobacterium group</taxon>
        <taxon>Chryseobacterium</taxon>
    </lineage>
</organism>
<dbReference type="PANTHER" id="PTHR12714:SF9">
    <property type="entry name" value="PROTEIN-S-ISOPRENYLCYSTEINE O-METHYLTRANSFERASE"/>
    <property type="match status" value="1"/>
</dbReference>
<evidence type="ECO:0000256" key="2">
    <source>
        <dbReference type="ARBA" id="ARBA00022692"/>
    </source>
</evidence>